<keyword evidence="1" id="KW-0808">Transferase</keyword>
<dbReference type="AlphaFoldDB" id="A0A6B2JJ56"/>
<reference evidence="1 2" key="1">
    <citation type="submission" date="2020-02" db="EMBL/GenBank/DDBJ databases">
        <title>Pseudoroseicyclus tamarix, sp. nov., isolated from offshore sediment of a Tamarix chinensis forest.</title>
        <authorList>
            <person name="Gai Y."/>
        </authorList>
    </citation>
    <scope>NUCLEOTIDE SEQUENCE [LARGE SCALE GENOMIC DNA]</scope>
    <source>
        <strain evidence="1 2">CLL3-39</strain>
    </source>
</reference>
<dbReference type="GO" id="GO:0008168">
    <property type="term" value="F:methyltransferase activity"/>
    <property type="evidence" value="ECO:0007669"/>
    <property type="project" value="UniProtKB-KW"/>
</dbReference>
<dbReference type="PANTHER" id="PTHR43667">
    <property type="entry name" value="CYCLOPROPANE-FATTY-ACYL-PHOSPHOLIPID SYNTHASE"/>
    <property type="match status" value="1"/>
</dbReference>
<evidence type="ECO:0000313" key="2">
    <source>
        <dbReference type="Proteomes" id="UP000474757"/>
    </source>
</evidence>
<comment type="caution">
    <text evidence="1">The sequence shown here is derived from an EMBL/GenBank/DDBJ whole genome shotgun (WGS) entry which is preliminary data.</text>
</comment>
<sequence length="332" mass="36283">MIRRKSDSARLLAACERISTGRLRLVTPEGETHEFGPGPRGAEIELNDWAAARPILAQRPEALAESYARGLWHSRDGEAVARLFRLNAAAFPAPTPRRLPFRRPERLPGNEFFQLFLDPGMSFTAALFQTGDDDLGRAQHRKYDRVLDRLGAGPRLLDMTCGWGGLMERAAARGHEVTGVAARAEQRAFAAARLDGQAAIHLGPSRLTGRFDGIAAVEPDAAALPALLASMKAHLAEGGRALLQTVAVPGADTLPEAARQAGLTAQERFAFGADYARTFRHWAGRLDASARRAARLGVGEDVRRRWRWRFESAAAAFALGEREVVQWDLSHA</sequence>
<dbReference type="GO" id="GO:0032259">
    <property type="term" value="P:methylation"/>
    <property type="evidence" value="ECO:0007669"/>
    <property type="project" value="UniProtKB-KW"/>
</dbReference>
<dbReference type="Proteomes" id="UP000474757">
    <property type="component" value="Unassembled WGS sequence"/>
</dbReference>
<dbReference type="InterPro" id="IPR050723">
    <property type="entry name" value="CFA/CMAS"/>
</dbReference>
<name>A0A6B2JJ56_9RHOB</name>
<keyword evidence="1" id="KW-0489">Methyltransferase</keyword>
<accession>A0A6B2JJ56</accession>
<dbReference type="RefSeq" id="WP_163893362.1">
    <property type="nucleotide sequence ID" value="NZ_JAAFYS010000002.1"/>
</dbReference>
<dbReference type="InterPro" id="IPR029063">
    <property type="entry name" value="SAM-dependent_MTases_sf"/>
</dbReference>
<dbReference type="Gene3D" id="3.40.50.150">
    <property type="entry name" value="Vaccinia Virus protein VP39"/>
    <property type="match status" value="1"/>
</dbReference>
<proteinExistence type="predicted"/>
<keyword evidence="2" id="KW-1185">Reference proteome</keyword>
<protein>
    <submittedName>
        <fullName evidence="1">Class I SAM-dependent methyltransferase</fullName>
    </submittedName>
</protein>
<evidence type="ECO:0000313" key="1">
    <source>
        <dbReference type="EMBL" id="NDV01443.1"/>
    </source>
</evidence>
<gene>
    <name evidence="1" type="ORF">GZA08_10750</name>
</gene>
<dbReference type="Pfam" id="PF02353">
    <property type="entry name" value="CMAS"/>
    <property type="match status" value="1"/>
</dbReference>
<organism evidence="1 2">
    <name type="scientific">Pseudoroseicyclus tamaricis</name>
    <dbReference type="NCBI Taxonomy" id="2705421"/>
    <lineage>
        <taxon>Bacteria</taxon>
        <taxon>Pseudomonadati</taxon>
        <taxon>Pseudomonadota</taxon>
        <taxon>Alphaproteobacteria</taxon>
        <taxon>Rhodobacterales</taxon>
        <taxon>Paracoccaceae</taxon>
        <taxon>Pseudoroseicyclus</taxon>
    </lineage>
</organism>
<dbReference type="EMBL" id="JAAGAB010000002">
    <property type="protein sequence ID" value="NDV01443.1"/>
    <property type="molecule type" value="Genomic_DNA"/>
</dbReference>
<dbReference type="PANTHER" id="PTHR43667:SF2">
    <property type="entry name" value="FATTY ACID C-METHYL TRANSFERASE"/>
    <property type="match status" value="1"/>
</dbReference>
<dbReference type="SUPFAM" id="SSF53335">
    <property type="entry name" value="S-adenosyl-L-methionine-dependent methyltransferases"/>
    <property type="match status" value="1"/>
</dbReference>